<keyword evidence="1" id="KW-1133">Transmembrane helix</keyword>
<dbReference type="AlphaFoldDB" id="A0AA45KF61"/>
<reference evidence="2 3" key="1">
    <citation type="submission" date="2021-02" db="EMBL/GenBank/DDBJ databases">
        <title>Complete genome sequence of Lactococcus lactis strain K_LL004.</title>
        <authorList>
            <person name="Kim H.B."/>
        </authorList>
    </citation>
    <scope>NUCLEOTIDE SEQUENCE [LARGE SCALE GENOMIC DNA]</scope>
    <source>
        <strain evidence="2 3">K_LL004</strain>
    </source>
</reference>
<dbReference type="Proteomes" id="UP000663608">
    <property type="component" value="Chromosome"/>
</dbReference>
<feature type="transmembrane region" description="Helical" evidence="1">
    <location>
        <begin position="104"/>
        <end position="123"/>
    </location>
</feature>
<feature type="transmembrane region" description="Helical" evidence="1">
    <location>
        <begin position="61"/>
        <end position="83"/>
    </location>
</feature>
<keyword evidence="1" id="KW-0472">Membrane</keyword>
<feature type="transmembrane region" description="Helical" evidence="1">
    <location>
        <begin position="36"/>
        <end position="55"/>
    </location>
</feature>
<proteinExistence type="predicted"/>
<gene>
    <name evidence="2" type="ORF">JW886_07025</name>
</gene>
<dbReference type="RefSeq" id="WP_205871687.1">
    <property type="nucleotide sequence ID" value="NZ_CP070872.1"/>
</dbReference>
<feature type="transmembrane region" description="Helical" evidence="1">
    <location>
        <begin position="6"/>
        <end position="24"/>
    </location>
</feature>
<sequence>MTLVMTFIVYSVIGWLWETFYCSLKDRRFVFRGFLLGPYCPVYGFGVAAVLLLVPDSGSLLTLYFNSLVIVTVIEFIGSWFLERFFNMKLWDYSSLPFNIEGRVAVPVSLFWGIGCLVLIKGINPVIQNAIGDFIEATKGIGPWLILLIFLIDLVSTFIFTVSTKKEVRDLIDDSDQENAAVKEFRLKQLFTNRAPRPNRQKVLQFLNDHPLKWRHYNLRRIIKNYPNIKLTKRILKK</sequence>
<dbReference type="InterPro" id="IPR010540">
    <property type="entry name" value="CmpB_TMEM229"/>
</dbReference>
<evidence type="ECO:0000313" key="3">
    <source>
        <dbReference type="Proteomes" id="UP000663608"/>
    </source>
</evidence>
<feature type="transmembrane region" description="Helical" evidence="1">
    <location>
        <begin position="143"/>
        <end position="162"/>
    </location>
</feature>
<name>A0AA45KF61_9LACT</name>
<evidence type="ECO:0000313" key="2">
    <source>
        <dbReference type="EMBL" id="QSE76217.1"/>
    </source>
</evidence>
<evidence type="ECO:0000256" key="1">
    <source>
        <dbReference type="SAM" id="Phobius"/>
    </source>
</evidence>
<dbReference type="Pfam" id="PF06541">
    <property type="entry name" value="ABC_trans_CmpB"/>
    <property type="match status" value="1"/>
</dbReference>
<evidence type="ECO:0008006" key="4">
    <source>
        <dbReference type="Google" id="ProtNLM"/>
    </source>
</evidence>
<organism evidence="2 3">
    <name type="scientific">Lactococcus taiwanensis</name>
    <dbReference type="NCBI Taxonomy" id="1151742"/>
    <lineage>
        <taxon>Bacteria</taxon>
        <taxon>Bacillati</taxon>
        <taxon>Bacillota</taxon>
        <taxon>Bacilli</taxon>
        <taxon>Lactobacillales</taxon>
        <taxon>Streptococcaceae</taxon>
        <taxon>Lactococcus</taxon>
    </lineage>
</organism>
<accession>A0AA45KF61</accession>
<protein>
    <recommendedName>
        <fullName evidence="4">ABC transporter permease</fullName>
    </recommendedName>
</protein>
<keyword evidence="1" id="KW-0812">Transmembrane</keyword>
<keyword evidence="3" id="KW-1185">Reference proteome</keyword>
<dbReference type="EMBL" id="CP070872">
    <property type="protein sequence ID" value="QSE76217.1"/>
    <property type="molecule type" value="Genomic_DNA"/>
</dbReference>
<dbReference type="KEGG" id="lti:JW886_07025"/>